<dbReference type="AlphaFoldDB" id="A0AAV1QNI1"/>
<dbReference type="Gene3D" id="2.170.15.10">
    <property type="entry name" value="Proaerolysin, chain A, domain 3"/>
    <property type="match status" value="1"/>
</dbReference>
<dbReference type="CDD" id="cd20220">
    <property type="entry name" value="PFM_natterin-3-like"/>
    <property type="match status" value="1"/>
</dbReference>
<name>A0AAV1QNI1_SCOSC</name>
<reference evidence="1 2" key="1">
    <citation type="submission" date="2024-01" db="EMBL/GenBank/DDBJ databases">
        <authorList>
            <person name="Alioto T."/>
            <person name="Alioto T."/>
            <person name="Gomez Garrido J."/>
        </authorList>
    </citation>
    <scope>NUCLEOTIDE SEQUENCE [LARGE SCALE GENOMIC DNA]</scope>
</reference>
<feature type="non-terminal residue" evidence="1">
    <location>
        <position position="1"/>
    </location>
</feature>
<protein>
    <submittedName>
        <fullName evidence="1">Natterin-3-like</fullName>
    </submittedName>
</protein>
<keyword evidence="2" id="KW-1185">Reference proteome</keyword>
<dbReference type="PANTHER" id="PTHR39244">
    <property type="entry name" value="NATTERIN-4"/>
    <property type="match status" value="1"/>
</dbReference>
<organism evidence="1 2">
    <name type="scientific">Scomber scombrus</name>
    <name type="common">Atlantic mackerel</name>
    <name type="synonym">Scomber vernalis</name>
    <dbReference type="NCBI Taxonomy" id="13677"/>
    <lineage>
        <taxon>Eukaryota</taxon>
        <taxon>Metazoa</taxon>
        <taxon>Chordata</taxon>
        <taxon>Craniata</taxon>
        <taxon>Vertebrata</taxon>
        <taxon>Euteleostomi</taxon>
        <taxon>Actinopterygii</taxon>
        <taxon>Neopterygii</taxon>
        <taxon>Teleostei</taxon>
        <taxon>Neoteleostei</taxon>
        <taxon>Acanthomorphata</taxon>
        <taxon>Pelagiaria</taxon>
        <taxon>Scombriformes</taxon>
        <taxon>Scombridae</taxon>
        <taxon>Scomber</taxon>
    </lineage>
</organism>
<dbReference type="PANTHER" id="PTHR39244:SF5">
    <property type="entry name" value="NATTERIN-3-LIKE"/>
    <property type="match status" value="1"/>
</dbReference>
<accession>A0AAV1QNI1</accession>
<evidence type="ECO:0000313" key="2">
    <source>
        <dbReference type="Proteomes" id="UP001314229"/>
    </source>
</evidence>
<comment type="caution">
    <text evidence="1">The sequence shown here is derived from an EMBL/GenBank/DDBJ whole genome shotgun (WGS) entry which is preliminary data.</text>
</comment>
<gene>
    <name evidence="1" type="ORF">FSCOSCO3_A037381</name>
</gene>
<dbReference type="Proteomes" id="UP001314229">
    <property type="component" value="Unassembled WGS sequence"/>
</dbReference>
<dbReference type="EMBL" id="CAWUFR010001826">
    <property type="protein sequence ID" value="CAK6984424.1"/>
    <property type="molecule type" value="Genomic_DNA"/>
</dbReference>
<evidence type="ECO:0000313" key="1">
    <source>
        <dbReference type="EMBL" id="CAK6984424.1"/>
    </source>
</evidence>
<dbReference type="InterPro" id="IPR053237">
    <property type="entry name" value="Natterin_C"/>
</dbReference>
<sequence length="364" mass="41157">SILDPPPEDRTTDITSDRTMLTDEFPLSSPTLRQKRAASYYNPIPNSNLRWVYRRSGSRLPAGTVYYGNWYTHRRDYICHCRCAAGFHAAGSNTCKYAYGFKEHTCTNFYLLVNKDNFEIFEYKSGSSGSVPKDAIRTCRNVNIFVGKNKYGLGKVDVRNKSFYLPWRGWEYKYRHYDVLVMTRRVKSDRISDVKYNFKAAKKISHPPEVMTKASSSNYQCRTVSKTVHLSKEYSEEKRWDSTTSISVGVTASFTGKIPFVGETGIEVSTEVTKDISKGSSISVSKNLAVDVSVTVPPNHSCSVKIMGHRYTTKIPYTARLTRTYKNGQVKSTTTTGTFNGVNVVDFRSVVDRCVPLPNAQPCK</sequence>
<proteinExistence type="predicted"/>
<dbReference type="SUPFAM" id="SSF56973">
    <property type="entry name" value="Aerolisin/ETX pore-forming domain"/>
    <property type="match status" value="1"/>
</dbReference>